<dbReference type="AlphaFoldDB" id="A0AAN1JHE9"/>
<dbReference type="Proteomes" id="UP000004980">
    <property type="component" value="Unassembled WGS sequence"/>
</dbReference>
<name>A0AAN1JHE9_9BURK</name>
<reference evidence="1 4" key="2">
    <citation type="submission" date="2018-01" db="EMBL/GenBank/DDBJ databases">
        <title>Species boundaries and ecological features among Paraburkholderia terrae DSMZ17804T, P. hospita DSMZ17164T and P. caribensis DSMZ13236T.</title>
        <authorList>
            <person name="Pratama A.A."/>
        </authorList>
    </citation>
    <scope>NUCLEOTIDE SEQUENCE [LARGE SCALE GENOMIC DNA]</scope>
    <source>
        <strain evidence="1 4">DSM 17164</strain>
    </source>
</reference>
<proteinExistence type="predicted"/>
<evidence type="ECO:0000313" key="2">
    <source>
        <dbReference type="EMBL" id="EIN02956.1"/>
    </source>
</evidence>
<evidence type="ECO:0000313" key="4">
    <source>
        <dbReference type="Proteomes" id="UP000236649"/>
    </source>
</evidence>
<gene>
    <name evidence="1" type="ORF">C2L64_37755</name>
    <name evidence="2" type="ORF">WQE_01000</name>
</gene>
<dbReference type="RefSeq" id="WP_007576760.1">
    <property type="nucleotide sequence ID" value="NZ_AKAU01000011.1"/>
</dbReference>
<dbReference type="EMBL" id="AKAU01000011">
    <property type="protein sequence ID" value="EIN02956.1"/>
    <property type="molecule type" value="Genomic_DNA"/>
</dbReference>
<dbReference type="Proteomes" id="UP000236649">
    <property type="component" value="Chromosome 3"/>
</dbReference>
<dbReference type="KEGG" id="phs:C2L64_37755"/>
<dbReference type="EMBL" id="CP026107">
    <property type="protein sequence ID" value="AUT74046.1"/>
    <property type="molecule type" value="Genomic_DNA"/>
</dbReference>
<dbReference type="GeneID" id="55534043"/>
<organism evidence="1 4">
    <name type="scientific">Paraburkholderia hospita</name>
    <dbReference type="NCBI Taxonomy" id="169430"/>
    <lineage>
        <taxon>Bacteria</taxon>
        <taxon>Pseudomonadati</taxon>
        <taxon>Pseudomonadota</taxon>
        <taxon>Betaproteobacteria</taxon>
        <taxon>Burkholderiales</taxon>
        <taxon>Burkholderiaceae</taxon>
        <taxon>Paraburkholderia</taxon>
    </lineage>
</organism>
<evidence type="ECO:0000313" key="1">
    <source>
        <dbReference type="EMBL" id="AUT74046.1"/>
    </source>
</evidence>
<keyword evidence="3" id="KW-1185">Reference proteome</keyword>
<accession>A0AAN1JHE9</accession>
<protein>
    <submittedName>
        <fullName evidence="1">Uncharacterized protein</fullName>
    </submittedName>
</protein>
<sequence>MNINSVYITGDNHEYGPAEVAVVLPAIVSQDGLTAYAASRLAGFDRMSAACACFHGVEASPENLARVAEHFEKELSHEFDALCGAATEALGGAVIRNEWKRLRASTAVASRDFVMVCAARLERVVADLPAHKREKYGSRLESMKAIKRDGIDEVTRRAAIAGERVEHGRGNGLTFIPQ</sequence>
<reference evidence="2 3" key="1">
    <citation type="journal article" date="2012" name="J. Bacteriol.">
        <title>Draft Genome Sequence of the Soil Bacterium Burkholderia terrae Strain BS001, Which Interacts with Fungal Surface Structures.</title>
        <authorList>
            <person name="Nazir R."/>
            <person name="Hansen M.A."/>
            <person name="Sorensen S."/>
            <person name="van Elsas J.D."/>
        </authorList>
    </citation>
    <scope>NUCLEOTIDE SEQUENCE [LARGE SCALE GENOMIC DNA]</scope>
    <source>
        <strain evidence="2 3">BS001</strain>
    </source>
</reference>
<evidence type="ECO:0000313" key="3">
    <source>
        <dbReference type="Proteomes" id="UP000004980"/>
    </source>
</evidence>